<dbReference type="GO" id="GO:0000166">
    <property type="term" value="F:nucleotide binding"/>
    <property type="evidence" value="ECO:0007669"/>
    <property type="project" value="UniProtKB-KW"/>
</dbReference>
<gene>
    <name evidence="4" type="ORF">SR1949_34840</name>
</gene>
<evidence type="ECO:0000256" key="1">
    <source>
        <dbReference type="ARBA" id="ARBA00022741"/>
    </source>
</evidence>
<keyword evidence="2" id="KW-0051">Antiviral defense</keyword>
<feature type="domain" description="Cas10/Cmr2 second palm" evidence="3">
    <location>
        <begin position="240"/>
        <end position="405"/>
    </location>
</feature>
<evidence type="ECO:0000256" key="2">
    <source>
        <dbReference type="ARBA" id="ARBA00023118"/>
    </source>
</evidence>
<dbReference type="GO" id="GO:0051607">
    <property type="term" value="P:defense response to virus"/>
    <property type="evidence" value="ECO:0007669"/>
    <property type="project" value="UniProtKB-KW"/>
</dbReference>
<protein>
    <recommendedName>
        <fullName evidence="3">Cas10/Cmr2 second palm domain-containing protein</fullName>
    </recommendedName>
</protein>
<sequence>MYLVLIETSGNQNYIFSTNKLKENIGASELTYRAGTKWVLEAVEQVSKSNPGLSLFKNGQQLRDNILNEKLNPHIDTNNNIEVEVIVATSGKALLLTKEKATAQKIIQYVTHLALKEAPGLDICGVIHEFDWDNDSLGEINRKIHQKFATVRSQRPAPGLRFLRLPIIDECSTSGLPASQIDSSERETVVRSLVTCSKRDSSEEGLKRIKELLRKEKPEINFPDSIRQLIDYLENEGIWLSVIHADGNGLGEIFLDFEKHIKIDHQTCAEANRNYVEKLRKFSIALDICTEKAFISALDAFKATDEKLVTIIPLVLGGDDLTVVCDGKIAIEFTKKFLTAFEKETKSQSQEHLDGIIPEIAEKALGVACLSACAGIAIIKPKFPFSVAYELAEKLMQSAKEVKKKVTHFHLEKEKPYPCSALDFHILYDSSSVDFKSIRSKLESENKKLHNRPYVVTCEDDLTKANGSEWAKFHQFSKLEAKIKVLVAKDENDGGKRKLPNSQMHDLKAGLFLGKEVSDARYRLIRDRYKEQDITTLAGSENSLFEKEPDSGIYITGLLDAIDAAEFLNVEEKNND</sequence>
<comment type="caution">
    <text evidence="4">The sequence shown here is derived from an EMBL/GenBank/DDBJ whole genome shotgun (WGS) entry which is preliminary data.</text>
</comment>
<reference evidence="5" key="1">
    <citation type="submission" date="2019-02" db="EMBL/GenBank/DDBJ databases">
        <title>Draft genome sequence of Sphaerospermopsis reniformis NIES-1949.</title>
        <authorList>
            <person name="Yamaguchi H."/>
            <person name="Suzuki S."/>
            <person name="Kawachi M."/>
        </authorList>
    </citation>
    <scope>NUCLEOTIDE SEQUENCE [LARGE SCALE GENOMIC DNA]</scope>
    <source>
        <strain evidence="5">NIES-1949</strain>
    </source>
</reference>
<evidence type="ECO:0000313" key="4">
    <source>
        <dbReference type="EMBL" id="GCL38370.1"/>
    </source>
</evidence>
<dbReference type="InterPro" id="IPR043128">
    <property type="entry name" value="Rev_trsase/Diguanyl_cyclase"/>
</dbReference>
<evidence type="ECO:0000313" key="5">
    <source>
        <dbReference type="Proteomes" id="UP000300142"/>
    </source>
</evidence>
<organism evidence="4 5">
    <name type="scientific">Sphaerospermopsis reniformis</name>
    <dbReference type="NCBI Taxonomy" id="531300"/>
    <lineage>
        <taxon>Bacteria</taxon>
        <taxon>Bacillati</taxon>
        <taxon>Cyanobacteriota</taxon>
        <taxon>Cyanophyceae</taxon>
        <taxon>Nostocales</taxon>
        <taxon>Aphanizomenonaceae</taxon>
        <taxon>Sphaerospermopsis</taxon>
    </lineage>
</organism>
<dbReference type="Pfam" id="PF22335">
    <property type="entry name" value="Cas10-Cmr2_palm2"/>
    <property type="match status" value="1"/>
</dbReference>
<proteinExistence type="predicted"/>
<dbReference type="InterPro" id="IPR054767">
    <property type="entry name" value="Cas10-Cmr2_palm2"/>
</dbReference>
<dbReference type="Gene3D" id="3.30.70.270">
    <property type="match status" value="1"/>
</dbReference>
<evidence type="ECO:0000259" key="3">
    <source>
        <dbReference type="Pfam" id="PF22335"/>
    </source>
</evidence>
<dbReference type="Proteomes" id="UP000300142">
    <property type="component" value="Unassembled WGS sequence"/>
</dbReference>
<keyword evidence="1" id="KW-0547">Nucleotide-binding</keyword>
<dbReference type="RefSeq" id="WP_137668274.1">
    <property type="nucleotide sequence ID" value="NZ_BJCE01000136.1"/>
</dbReference>
<keyword evidence="5" id="KW-1185">Reference proteome</keyword>
<dbReference type="EMBL" id="BJCE01000136">
    <property type="protein sequence ID" value="GCL38370.1"/>
    <property type="molecule type" value="Genomic_DNA"/>
</dbReference>
<accession>A0A480A054</accession>
<name>A0A480A054_9CYAN</name>
<dbReference type="AlphaFoldDB" id="A0A480A054"/>